<name>A0A1J0MF39_9CAUD</name>
<reference evidence="1 2" key="1">
    <citation type="submission" date="2016-09" db="EMBL/GenBank/DDBJ databases">
        <title>Whole-genome sequencing of Staphylococcus pseudintermedius phages.</title>
        <authorList>
            <person name="Breteau M."/>
            <person name="Kot W."/>
            <person name="Vogensen F.K."/>
            <person name="Moodley A."/>
            <person name="Wellington E.M.H."/>
            <person name="Hodgson D.A."/>
        </authorList>
    </citation>
    <scope>NUCLEOTIDE SEQUENCE [LARGE SCALE GENOMIC DNA]</scope>
</reference>
<gene>
    <name evidence="1" type="ORF">SpT5_063</name>
</gene>
<organism evidence="1 2">
    <name type="scientific">Staphylococcus phage SpT5</name>
    <dbReference type="NCBI Taxonomy" id="1913448"/>
    <lineage>
        <taxon>Viruses</taxon>
        <taxon>Duplodnaviria</taxon>
        <taxon>Heunggongvirae</taxon>
        <taxon>Uroviricota</taxon>
        <taxon>Caudoviricetes</taxon>
        <taxon>Coventryvirus</taxon>
        <taxon>Coventryvirus SN8</taxon>
    </lineage>
</organism>
<sequence>MLKSTAQQALFDYIYSALEGYGFDVIDFKELNTQISYPFFVVRNVDINKTKYNMDNFGGELTATIDFWTYADDRGRHDSIVYSVDTEFSNIDSVEGYQLMIDDMDIKTLNEVENSDRQLLHTVFIANYKLF</sequence>
<evidence type="ECO:0000313" key="2">
    <source>
        <dbReference type="Proteomes" id="UP000221331"/>
    </source>
</evidence>
<protein>
    <submittedName>
        <fullName evidence="1">Uncharacterized protein</fullName>
    </submittedName>
</protein>
<evidence type="ECO:0000313" key="1">
    <source>
        <dbReference type="EMBL" id="APD19811.1"/>
    </source>
</evidence>
<proteinExistence type="predicted"/>
<accession>A0A1J0MF39</accession>
<dbReference type="Proteomes" id="UP000221331">
    <property type="component" value="Segment"/>
</dbReference>
<dbReference type="EMBL" id="KX827368">
    <property type="protein sequence ID" value="APD19811.1"/>
    <property type="molecule type" value="Genomic_DNA"/>
</dbReference>